<accession>A0A875RXR5</accession>
<dbReference type="KEGG" id="bnn:FOA43_000663"/>
<dbReference type="PANTHER" id="PTHR12772">
    <property type="entry name" value="DNA REPLICATION COMPLEX GINS PROTEIN PSF2"/>
    <property type="match status" value="1"/>
</dbReference>
<dbReference type="GO" id="GO:0000727">
    <property type="term" value="P:double-strand break repair via break-induced replication"/>
    <property type="evidence" value="ECO:0007669"/>
    <property type="project" value="TreeGrafter"/>
</dbReference>
<evidence type="ECO:0000313" key="13">
    <source>
        <dbReference type="Proteomes" id="UP000662931"/>
    </source>
</evidence>
<dbReference type="GeneID" id="62194064"/>
<dbReference type="EMBL" id="CP064812">
    <property type="protein sequence ID" value="QPG73353.1"/>
    <property type="molecule type" value="Genomic_DNA"/>
</dbReference>
<keyword evidence="13" id="KW-1185">Reference proteome</keyword>
<evidence type="ECO:0000256" key="9">
    <source>
        <dbReference type="SAM" id="MobiDB-lite"/>
    </source>
</evidence>
<dbReference type="SUPFAM" id="SSF158573">
    <property type="entry name" value="GINS helical bundle-like"/>
    <property type="match status" value="1"/>
</dbReference>
<proteinExistence type="inferred from homology"/>
<dbReference type="AlphaFoldDB" id="A0A875RXR5"/>
<feature type="region of interest" description="Disordered" evidence="9">
    <location>
        <begin position="187"/>
        <end position="262"/>
    </location>
</feature>
<evidence type="ECO:0000256" key="5">
    <source>
        <dbReference type="ARBA" id="ARBA00015139"/>
    </source>
</evidence>
<name>A0A875RXR5_EENNA</name>
<gene>
    <name evidence="12" type="ORF">FOA43_000663</name>
</gene>
<dbReference type="InterPro" id="IPR021151">
    <property type="entry name" value="GINS_A"/>
</dbReference>
<dbReference type="OrthoDB" id="1938138at2759"/>
<dbReference type="GO" id="GO:0006260">
    <property type="term" value="P:DNA replication"/>
    <property type="evidence" value="ECO:0007669"/>
    <property type="project" value="UniProtKB-KW"/>
</dbReference>
<feature type="domain" description="GINS subunit" evidence="10">
    <location>
        <begin position="74"/>
        <end position="174"/>
    </location>
</feature>
<evidence type="ECO:0000256" key="1">
    <source>
        <dbReference type="ARBA" id="ARBA00004123"/>
    </source>
</evidence>
<feature type="compositionally biased region" description="Acidic residues" evidence="9">
    <location>
        <begin position="247"/>
        <end position="262"/>
    </location>
</feature>
<evidence type="ECO:0000259" key="10">
    <source>
        <dbReference type="Pfam" id="PF05916"/>
    </source>
</evidence>
<evidence type="ECO:0000256" key="3">
    <source>
        <dbReference type="ARBA" id="ARBA00011352"/>
    </source>
</evidence>
<dbReference type="PANTHER" id="PTHR12772:SF0">
    <property type="entry name" value="DNA REPLICATION COMPLEX GINS PROTEIN PSF2"/>
    <property type="match status" value="1"/>
</dbReference>
<evidence type="ECO:0000313" key="12">
    <source>
        <dbReference type="EMBL" id="QPG73353.1"/>
    </source>
</evidence>
<dbReference type="GO" id="GO:0000811">
    <property type="term" value="C:GINS complex"/>
    <property type="evidence" value="ECO:0007669"/>
    <property type="project" value="TreeGrafter"/>
</dbReference>
<evidence type="ECO:0000256" key="8">
    <source>
        <dbReference type="ARBA" id="ARBA00023242"/>
    </source>
</evidence>
<dbReference type="SUPFAM" id="SSF160059">
    <property type="entry name" value="PriA/YqbF domain"/>
    <property type="match status" value="1"/>
</dbReference>
<sequence>MANAKSLYRFSSGEINFLAEQELVTILPRYTMNGATLIGARLPDLKALRREEVPLWLALILKKQDKCNIVIPEWLTVNFLKKKYEEEMNQPNKFSDLPWQWLPISKMVLDKSSDDFIDPPHEIRSILQDLREIRQLKARKGIKELNEVYLQLDGLSLVEINEIRPLIVESMNQLRILSQSVKADQLSGAGDSELAEKGGMVNESQATYEQDASTTRDSIKPKADSSLYDSSVGKISVKGNTTTSDDSNGEGDSDDSDVEYRK</sequence>
<evidence type="ECO:0000256" key="6">
    <source>
        <dbReference type="ARBA" id="ARBA00022705"/>
    </source>
</evidence>
<dbReference type="CDD" id="cd21694">
    <property type="entry name" value="GINS_B_Psf2"/>
    <property type="match status" value="1"/>
</dbReference>
<dbReference type="GO" id="GO:0007059">
    <property type="term" value="P:chromosome segregation"/>
    <property type="evidence" value="ECO:0007669"/>
    <property type="project" value="UniProtKB-KW"/>
</dbReference>
<comment type="subunit">
    <text evidence="3">Component of the GINS complex which is a heterotetramer of SLD5, PSF1, PSF2 and PSF3.</text>
</comment>
<dbReference type="InterPro" id="IPR056784">
    <property type="entry name" value="PSF2_N"/>
</dbReference>
<dbReference type="Pfam" id="PF05916">
    <property type="entry name" value="Sld5"/>
    <property type="match status" value="1"/>
</dbReference>
<evidence type="ECO:0000259" key="11">
    <source>
        <dbReference type="Pfam" id="PF25005"/>
    </source>
</evidence>
<organism evidence="12 13">
    <name type="scientific">Eeniella nana</name>
    <name type="common">Yeast</name>
    <name type="synonym">Brettanomyces nanus</name>
    <dbReference type="NCBI Taxonomy" id="13502"/>
    <lineage>
        <taxon>Eukaryota</taxon>
        <taxon>Fungi</taxon>
        <taxon>Dikarya</taxon>
        <taxon>Ascomycota</taxon>
        <taxon>Saccharomycotina</taxon>
        <taxon>Pichiomycetes</taxon>
        <taxon>Pichiales</taxon>
        <taxon>Pichiaceae</taxon>
        <taxon>Brettanomyces</taxon>
    </lineage>
</organism>
<keyword evidence="7" id="KW-0159">Chromosome partition</keyword>
<feature type="domain" description="DNA replication complex GINS protein PSF2 N-terminal" evidence="11">
    <location>
        <begin position="13"/>
        <end position="70"/>
    </location>
</feature>
<evidence type="ECO:0000256" key="2">
    <source>
        <dbReference type="ARBA" id="ARBA00010565"/>
    </source>
</evidence>
<dbReference type="Gene3D" id="3.40.5.50">
    <property type="match status" value="1"/>
</dbReference>
<protein>
    <recommendedName>
        <fullName evidence="5">DNA replication complex GINS protein PSF2</fullName>
    </recommendedName>
    <alternativeName>
        <fullName evidence="4">DNA replication complex GINS protein psf2</fullName>
    </alternativeName>
</protein>
<dbReference type="FunFam" id="3.40.5.50:FF:000001">
    <property type="entry name" value="DNA replication complex GINS protein PSF2"/>
    <property type="match status" value="1"/>
</dbReference>
<dbReference type="RefSeq" id="XP_038776918.1">
    <property type="nucleotide sequence ID" value="XM_038920990.1"/>
</dbReference>
<evidence type="ECO:0000256" key="7">
    <source>
        <dbReference type="ARBA" id="ARBA00022829"/>
    </source>
</evidence>
<dbReference type="Gene3D" id="1.20.58.1020">
    <property type="match status" value="1"/>
</dbReference>
<dbReference type="CDD" id="cd11712">
    <property type="entry name" value="GINS_A_psf2"/>
    <property type="match status" value="1"/>
</dbReference>
<dbReference type="InterPro" id="IPR007257">
    <property type="entry name" value="GINS_Psf2"/>
</dbReference>
<keyword evidence="6" id="KW-0235">DNA replication</keyword>
<dbReference type="InterPro" id="IPR036224">
    <property type="entry name" value="GINS_bundle-like_dom_sf"/>
</dbReference>
<dbReference type="FunFam" id="1.20.58.1020:FF:000001">
    <property type="entry name" value="DNA replication complex GINS protein PSF2"/>
    <property type="match status" value="1"/>
</dbReference>
<evidence type="ECO:0000256" key="4">
    <source>
        <dbReference type="ARBA" id="ARBA00013969"/>
    </source>
</evidence>
<reference evidence="12" key="1">
    <citation type="submission" date="2020-10" db="EMBL/GenBank/DDBJ databases">
        <authorList>
            <person name="Roach M.J.R."/>
        </authorList>
    </citation>
    <scope>NUCLEOTIDE SEQUENCE</scope>
    <source>
        <strain evidence="12">CBS 1945</strain>
    </source>
</reference>
<dbReference type="Pfam" id="PF25005">
    <property type="entry name" value="PSF2_N"/>
    <property type="match status" value="1"/>
</dbReference>
<keyword evidence="8" id="KW-0539">Nucleus</keyword>
<dbReference type="Proteomes" id="UP000662931">
    <property type="component" value="Chromosome 1"/>
</dbReference>
<comment type="subcellular location">
    <subcellularLocation>
        <location evidence="1">Nucleus</location>
    </subcellularLocation>
</comment>
<feature type="compositionally biased region" description="Polar residues" evidence="9">
    <location>
        <begin position="202"/>
        <end position="216"/>
    </location>
</feature>
<comment type="similarity">
    <text evidence="2">Belongs to the GINS2/PSF2 family.</text>
</comment>